<evidence type="ECO:0000313" key="1">
    <source>
        <dbReference type="EMBL" id="MCX2742720.1"/>
    </source>
</evidence>
<keyword evidence="2" id="KW-1185">Reference proteome</keyword>
<protein>
    <submittedName>
        <fullName evidence="1">Cyclase family protein</fullName>
    </submittedName>
</protein>
<dbReference type="RefSeq" id="WP_266055026.1">
    <property type="nucleotide sequence ID" value="NZ_JAPFQN010000002.1"/>
</dbReference>
<dbReference type="Pfam" id="PF04199">
    <property type="entry name" value="Cyclase"/>
    <property type="match status" value="1"/>
</dbReference>
<dbReference type="InterPro" id="IPR007325">
    <property type="entry name" value="KFase/CYL"/>
</dbReference>
<comment type="caution">
    <text evidence="1">The sequence shown here is derived from an EMBL/GenBank/DDBJ whole genome shotgun (WGS) entry which is preliminary data.</text>
</comment>
<sequence>MPLIDLSHTIDNNTVTYKGLPKPVICDYWTRKSSGKNYVDGSSFQIGKIEMVANTGTYIDCPFHRFENGKDISEVSLDAFANLESHKVRWDYQKQGLSVSKQAFEGINLKNKAILINTNWSEKWMSEEYYTNHPFLSEEAANYLKDSGVLLVGIDSYNIDDTRTKKRPVHTVLLGNEILIVEHLTNLSLLPDHEFNFTAVPPKIKGMGTFPVRAFAKI</sequence>
<dbReference type="Proteomes" id="UP001209885">
    <property type="component" value="Unassembled WGS sequence"/>
</dbReference>
<dbReference type="SUPFAM" id="SSF102198">
    <property type="entry name" value="Putative cyclase"/>
    <property type="match status" value="1"/>
</dbReference>
<dbReference type="PANTHER" id="PTHR31118:SF12">
    <property type="entry name" value="CYCLASE-LIKE PROTEIN 2"/>
    <property type="match status" value="1"/>
</dbReference>
<accession>A0ABT3RNJ1</accession>
<dbReference type="Gene3D" id="3.50.30.50">
    <property type="entry name" value="Putative cyclase"/>
    <property type="match status" value="1"/>
</dbReference>
<dbReference type="EMBL" id="JAPFQN010000002">
    <property type="protein sequence ID" value="MCX2742720.1"/>
    <property type="molecule type" value="Genomic_DNA"/>
</dbReference>
<organism evidence="1 2">
    <name type="scientific">Mangrovivirga halotolerans</name>
    <dbReference type="NCBI Taxonomy" id="2993936"/>
    <lineage>
        <taxon>Bacteria</taxon>
        <taxon>Pseudomonadati</taxon>
        <taxon>Bacteroidota</taxon>
        <taxon>Cytophagia</taxon>
        <taxon>Cytophagales</taxon>
        <taxon>Mangrovivirgaceae</taxon>
        <taxon>Mangrovivirga</taxon>
    </lineage>
</organism>
<name>A0ABT3RNJ1_9BACT</name>
<gene>
    <name evidence="1" type="ORF">OO013_02520</name>
</gene>
<evidence type="ECO:0000313" key="2">
    <source>
        <dbReference type="Proteomes" id="UP001209885"/>
    </source>
</evidence>
<dbReference type="InterPro" id="IPR037175">
    <property type="entry name" value="KFase_sf"/>
</dbReference>
<proteinExistence type="predicted"/>
<reference evidence="1 2" key="1">
    <citation type="submission" date="2022-11" db="EMBL/GenBank/DDBJ databases">
        <title>The characterization of three novel Bacteroidetes species and genomic analysis of their roles in tidal elemental geochemical cycles.</title>
        <authorList>
            <person name="Ma K."/>
        </authorList>
    </citation>
    <scope>NUCLEOTIDE SEQUENCE [LARGE SCALE GENOMIC DNA]</scope>
    <source>
        <strain evidence="1 2">M17</strain>
    </source>
</reference>
<dbReference type="PANTHER" id="PTHR31118">
    <property type="entry name" value="CYCLASE-LIKE PROTEIN 2"/>
    <property type="match status" value="1"/>
</dbReference>